<gene>
    <name evidence="3" type="ORF">SAMN05216561_11590</name>
</gene>
<reference evidence="3 4" key="1">
    <citation type="submission" date="2016-10" db="EMBL/GenBank/DDBJ databases">
        <authorList>
            <person name="de Groot N.N."/>
        </authorList>
    </citation>
    <scope>NUCLEOTIDE SEQUENCE [LARGE SCALE GENOMIC DNA]</scope>
    <source>
        <strain evidence="3 4">CGMCC 1.11156</strain>
    </source>
</reference>
<proteinExistence type="predicted"/>
<feature type="region of interest" description="Disordered" evidence="1">
    <location>
        <begin position="41"/>
        <end position="61"/>
    </location>
</feature>
<evidence type="ECO:0000313" key="3">
    <source>
        <dbReference type="EMBL" id="SFI96147.1"/>
    </source>
</evidence>
<evidence type="ECO:0000256" key="1">
    <source>
        <dbReference type="SAM" id="MobiDB-lite"/>
    </source>
</evidence>
<feature type="transmembrane region" description="Helical" evidence="2">
    <location>
        <begin position="17"/>
        <end position="36"/>
    </location>
</feature>
<keyword evidence="2" id="KW-1133">Transmembrane helix</keyword>
<dbReference type="EMBL" id="FOQG01000015">
    <property type="protein sequence ID" value="SFI96147.1"/>
    <property type="molecule type" value="Genomic_DNA"/>
</dbReference>
<sequence length="61" mass="6763">MNVTLLHLGSLHPIEQALTLVLAFGPFAVLGIVVLVRRRHDRADEPAPKQAPEQAEGQRER</sequence>
<dbReference type="RefSeq" id="WP_091115792.1">
    <property type="nucleotide sequence ID" value="NZ_BKAF01000023.1"/>
</dbReference>
<accession>A0A1I3MGP1</accession>
<dbReference type="AlphaFoldDB" id="A0A1I3MGP1"/>
<dbReference type="OrthoDB" id="3789852at2"/>
<keyword evidence="2" id="KW-0472">Membrane</keyword>
<evidence type="ECO:0000256" key="2">
    <source>
        <dbReference type="SAM" id="Phobius"/>
    </source>
</evidence>
<dbReference type="Proteomes" id="UP000198649">
    <property type="component" value="Unassembled WGS sequence"/>
</dbReference>
<evidence type="ECO:0000313" key="4">
    <source>
        <dbReference type="Proteomes" id="UP000198649"/>
    </source>
</evidence>
<keyword evidence="4" id="KW-1185">Reference proteome</keyword>
<name>A0A1I3MGP1_9ACTN</name>
<organism evidence="3 4">
    <name type="scientific">Nocardioides psychrotolerans</name>
    <dbReference type="NCBI Taxonomy" id="1005945"/>
    <lineage>
        <taxon>Bacteria</taxon>
        <taxon>Bacillati</taxon>
        <taxon>Actinomycetota</taxon>
        <taxon>Actinomycetes</taxon>
        <taxon>Propionibacteriales</taxon>
        <taxon>Nocardioidaceae</taxon>
        <taxon>Nocardioides</taxon>
    </lineage>
</organism>
<protein>
    <submittedName>
        <fullName evidence="3">Uncharacterized protein</fullName>
    </submittedName>
</protein>
<keyword evidence="2" id="KW-0812">Transmembrane</keyword>